<evidence type="ECO:0000256" key="1">
    <source>
        <dbReference type="SAM" id="MobiDB-lite"/>
    </source>
</evidence>
<name>A0A0L0C7J6_LUCCU</name>
<dbReference type="AlphaFoldDB" id="A0A0L0C7J6"/>
<keyword evidence="2" id="KW-0812">Transmembrane</keyword>
<evidence type="ECO:0000313" key="4">
    <source>
        <dbReference type="Proteomes" id="UP000037069"/>
    </source>
</evidence>
<dbReference type="EMBL" id="JRES01000807">
    <property type="protein sequence ID" value="KNC28255.1"/>
    <property type="molecule type" value="Genomic_DNA"/>
</dbReference>
<dbReference type="Proteomes" id="UP000037069">
    <property type="component" value="Unassembled WGS sequence"/>
</dbReference>
<feature type="region of interest" description="Disordered" evidence="1">
    <location>
        <begin position="58"/>
        <end position="90"/>
    </location>
</feature>
<keyword evidence="4" id="KW-1185">Reference proteome</keyword>
<feature type="transmembrane region" description="Helical" evidence="2">
    <location>
        <begin position="6"/>
        <end position="25"/>
    </location>
</feature>
<proteinExistence type="predicted"/>
<protein>
    <submittedName>
        <fullName evidence="3">Uncharacterized protein</fullName>
    </submittedName>
</protein>
<organism evidence="3 4">
    <name type="scientific">Lucilia cuprina</name>
    <name type="common">Green bottle fly</name>
    <name type="synonym">Australian sheep blowfly</name>
    <dbReference type="NCBI Taxonomy" id="7375"/>
    <lineage>
        <taxon>Eukaryota</taxon>
        <taxon>Metazoa</taxon>
        <taxon>Ecdysozoa</taxon>
        <taxon>Arthropoda</taxon>
        <taxon>Hexapoda</taxon>
        <taxon>Insecta</taxon>
        <taxon>Pterygota</taxon>
        <taxon>Neoptera</taxon>
        <taxon>Endopterygota</taxon>
        <taxon>Diptera</taxon>
        <taxon>Brachycera</taxon>
        <taxon>Muscomorpha</taxon>
        <taxon>Oestroidea</taxon>
        <taxon>Calliphoridae</taxon>
        <taxon>Luciliinae</taxon>
        <taxon>Lucilia</taxon>
    </lineage>
</organism>
<reference evidence="3 4" key="1">
    <citation type="journal article" date="2015" name="Nat. Commun.">
        <title>Lucilia cuprina genome unlocks parasitic fly biology to underpin future interventions.</title>
        <authorList>
            <person name="Anstead C.A."/>
            <person name="Korhonen P.K."/>
            <person name="Young N.D."/>
            <person name="Hall R.S."/>
            <person name="Jex A.R."/>
            <person name="Murali S.C."/>
            <person name="Hughes D.S."/>
            <person name="Lee S.F."/>
            <person name="Perry T."/>
            <person name="Stroehlein A.J."/>
            <person name="Ansell B.R."/>
            <person name="Breugelmans B."/>
            <person name="Hofmann A."/>
            <person name="Qu J."/>
            <person name="Dugan S."/>
            <person name="Lee S.L."/>
            <person name="Chao H."/>
            <person name="Dinh H."/>
            <person name="Han Y."/>
            <person name="Doddapaneni H.V."/>
            <person name="Worley K.C."/>
            <person name="Muzny D.M."/>
            <person name="Ioannidis P."/>
            <person name="Waterhouse R.M."/>
            <person name="Zdobnov E.M."/>
            <person name="James P.J."/>
            <person name="Bagnall N.H."/>
            <person name="Kotze A.C."/>
            <person name="Gibbs R.A."/>
            <person name="Richards S."/>
            <person name="Batterham P."/>
            <person name="Gasser R.B."/>
        </authorList>
    </citation>
    <scope>NUCLEOTIDE SEQUENCE [LARGE SCALE GENOMIC DNA]</scope>
    <source>
        <strain evidence="3 4">LS</strain>
        <tissue evidence="3">Full body</tissue>
    </source>
</reference>
<keyword evidence="2" id="KW-0472">Membrane</keyword>
<comment type="caution">
    <text evidence="3">The sequence shown here is derived from an EMBL/GenBank/DDBJ whole genome shotgun (WGS) entry which is preliminary data.</text>
</comment>
<evidence type="ECO:0000256" key="2">
    <source>
        <dbReference type="SAM" id="Phobius"/>
    </source>
</evidence>
<evidence type="ECO:0000313" key="3">
    <source>
        <dbReference type="EMBL" id="KNC28255.1"/>
    </source>
</evidence>
<accession>A0A0L0C7J6</accession>
<keyword evidence="2" id="KW-1133">Transmembrane helix</keyword>
<sequence>MKPCVLLLTPLVVTGLKLLLYIFLFHCLKLFALKEASAENSDLTLLNEAIIPYTTLVGKKGRPSNKQDKNQQENNNQQQHNSQQQSYNKQQQLINQEDNNQQQHNNQQKLKNPNDTSTLANNRICYKWVSSKGSRVIFPLLLFELINYSVDVLRSSLCLPYPSQVPQSLSNISLSSSLSIVPVAYFSPFTNAFISPRFCLNLGVRF</sequence>
<feature type="compositionally biased region" description="Low complexity" evidence="1">
    <location>
        <begin position="72"/>
        <end position="90"/>
    </location>
</feature>
<gene>
    <name evidence="3" type="ORF">FF38_05195</name>
</gene>